<name>A0A0B6YQ48_9EUPU</name>
<feature type="non-terminal residue" evidence="2">
    <location>
        <position position="1"/>
    </location>
</feature>
<dbReference type="AlphaFoldDB" id="A0A0B6YQ48"/>
<organism evidence="2">
    <name type="scientific">Arion vulgaris</name>
    <dbReference type="NCBI Taxonomy" id="1028688"/>
    <lineage>
        <taxon>Eukaryota</taxon>
        <taxon>Metazoa</taxon>
        <taxon>Spiralia</taxon>
        <taxon>Lophotrochozoa</taxon>
        <taxon>Mollusca</taxon>
        <taxon>Gastropoda</taxon>
        <taxon>Heterobranchia</taxon>
        <taxon>Euthyneura</taxon>
        <taxon>Panpulmonata</taxon>
        <taxon>Eupulmonata</taxon>
        <taxon>Stylommatophora</taxon>
        <taxon>Helicina</taxon>
        <taxon>Arionoidea</taxon>
        <taxon>Arionidae</taxon>
        <taxon>Arion</taxon>
    </lineage>
</organism>
<feature type="compositionally biased region" description="Low complexity" evidence="1">
    <location>
        <begin position="62"/>
        <end position="77"/>
    </location>
</feature>
<feature type="compositionally biased region" description="Basic and acidic residues" evidence="1">
    <location>
        <begin position="146"/>
        <end position="170"/>
    </location>
</feature>
<reference evidence="2" key="1">
    <citation type="submission" date="2014-12" db="EMBL/GenBank/DDBJ databases">
        <title>Insight into the proteome of Arion vulgaris.</title>
        <authorList>
            <person name="Aradska J."/>
            <person name="Bulat T."/>
            <person name="Smidak R."/>
            <person name="Sarate P."/>
            <person name="Gangsoo J."/>
            <person name="Sialana F."/>
            <person name="Bilban M."/>
            <person name="Lubec G."/>
        </authorList>
    </citation>
    <scope>NUCLEOTIDE SEQUENCE</scope>
    <source>
        <tissue evidence="2">Skin</tissue>
    </source>
</reference>
<sequence length="170" mass="18470">DSQEEENDENEGKNNNSSEKKNETNDTKAAQAESDNDFLPSKRTASTSPAPRKNKVIEEYIDSSSSSDSSGSSNSDSSDSDDDDDEDDNDGDNDDSEEEDNAKPKYATDVIKNGESTNPLSVEIKTKVGRLSASSSDDDDSVSIPQKEEVADAKRQSDKSLTKENDDDSR</sequence>
<gene>
    <name evidence="2" type="primary">ORF32844</name>
</gene>
<feature type="region of interest" description="Disordered" evidence="1">
    <location>
        <begin position="1"/>
        <end position="170"/>
    </location>
</feature>
<accession>A0A0B6YQ48</accession>
<protein>
    <submittedName>
        <fullName evidence="2">Uncharacterized protein</fullName>
    </submittedName>
</protein>
<proteinExistence type="predicted"/>
<dbReference type="EMBL" id="HACG01011498">
    <property type="protein sequence ID" value="CEK58363.1"/>
    <property type="molecule type" value="Transcribed_RNA"/>
</dbReference>
<evidence type="ECO:0000256" key="1">
    <source>
        <dbReference type="SAM" id="MobiDB-lite"/>
    </source>
</evidence>
<feature type="compositionally biased region" description="Acidic residues" evidence="1">
    <location>
        <begin position="78"/>
        <end position="100"/>
    </location>
</feature>
<feature type="non-terminal residue" evidence="2">
    <location>
        <position position="170"/>
    </location>
</feature>
<evidence type="ECO:0000313" key="2">
    <source>
        <dbReference type="EMBL" id="CEK58363.1"/>
    </source>
</evidence>